<feature type="coiled-coil region" evidence="1">
    <location>
        <begin position="88"/>
        <end position="166"/>
    </location>
</feature>
<dbReference type="AlphaFoldDB" id="A0A1I6IF50"/>
<dbReference type="InterPro" id="IPR021342">
    <property type="entry name" value="DUF2959"/>
</dbReference>
<protein>
    <recommendedName>
        <fullName evidence="5">DUF2959 domain-containing protein</fullName>
    </recommendedName>
</protein>
<dbReference type="STRING" id="650891.SAMN05216203_2199"/>
<accession>A0A1I6IF50</accession>
<keyword evidence="2" id="KW-0472">Membrane</keyword>
<keyword evidence="1" id="KW-0175">Coiled coil</keyword>
<keyword evidence="4" id="KW-1185">Reference proteome</keyword>
<evidence type="ECO:0000256" key="2">
    <source>
        <dbReference type="SAM" id="Phobius"/>
    </source>
</evidence>
<keyword evidence="2" id="KW-0812">Transmembrane</keyword>
<evidence type="ECO:0000313" key="3">
    <source>
        <dbReference type="EMBL" id="SFR65259.1"/>
    </source>
</evidence>
<organism evidence="3 4">
    <name type="scientific">Marinobacter daqiaonensis</name>
    <dbReference type="NCBI Taxonomy" id="650891"/>
    <lineage>
        <taxon>Bacteria</taxon>
        <taxon>Pseudomonadati</taxon>
        <taxon>Pseudomonadota</taxon>
        <taxon>Gammaproteobacteria</taxon>
        <taxon>Pseudomonadales</taxon>
        <taxon>Marinobacteraceae</taxon>
        <taxon>Marinobacter</taxon>
    </lineage>
</organism>
<dbReference type="Gene3D" id="1.20.5.300">
    <property type="match status" value="1"/>
</dbReference>
<evidence type="ECO:0000256" key="1">
    <source>
        <dbReference type="SAM" id="Coils"/>
    </source>
</evidence>
<dbReference type="Pfam" id="PF11172">
    <property type="entry name" value="DUF2959"/>
    <property type="match status" value="1"/>
</dbReference>
<dbReference type="Proteomes" id="UP000198644">
    <property type="component" value="Unassembled WGS sequence"/>
</dbReference>
<evidence type="ECO:0008006" key="5">
    <source>
        <dbReference type="Google" id="ProtNLM"/>
    </source>
</evidence>
<feature type="transmembrane region" description="Helical" evidence="2">
    <location>
        <begin position="20"/>
        <end position="38"/>
    </location>
</feature>
<feature type="coiled-coil region" evidence="1">
    <location>
        <begin position="190"/>
        <end position="228"/>
    </location>
</feature>
<proteinExistence type="predicted"/>
<dbReference type="PROSITE" id="PS51257">
    <property type="entry name" value="PROKAR_LIPOPROTEIN"/>
    <property type="match status" value="1"/>
</dbReference>
<gene>
    <name evidence="3" type="ORF">SAMN05216203_2199</name>
</gene>
<evidence type="ECO:0000313" key="4">
    <source>
        <dbReference type="Proteomes" id="UP000198644"/>
    </source>
</evidence>
<keyword evidence="2" id="KW-1133">Transmembrane helix</keyword>
<dbReference type="EMBL" id="FOYW01000001">
    <property type="protein sequence ID" value="SFR65259.1"/>
    <property type="molecule type" value="Genomic_DNA"/>
</dbReference>
<sequence length="229" mass="26636">MFESRLLSPGKGQASLINLMWLLAGLLLLSGCSTIYYNTMEKLGFEKRDILVDRVEDARDSQNEARETFRSALARFQSVVETPDTPLNAKYEEVLDAYENSEDAAEDVRERIDKVEDVAGALFAEWKDELDRYESASLRRSSEQKLQETRRHYNQLIDQMHEAESRMDPVLQAFEDQMLFLKHNLNAQAIASLESELVRMQDDVDSLIRDMERSIKESEAFIQRFRNRE</sequence>
<name>A0A1I6IF50_9GAMM</name>
<reference evidence="3 4" key="1">
    <citation type="submission" date="2016-10" db="EMBL/GenBank/DDBJ databases">
        <authorList>
            <person name="de Groot N.N."/>
        </authorList>
    </citation>
    <scope>NUCLEOTIDE SEQUENCE [LARGE SCALE GENOMIC DNA]</scope>
    <source>
        <strain evidence="3 4">CGMCC 1.9167</strain>
    </source>
</reference>